<dbReference type="PANTHER" id="PTHR34218:SF3">
    <property type="entry name" value="ACYL-HOMOSERINE LACTONE ACYLASE PVDQ"/>
    <property type="match status" value="1"/>
</dbReference>
<keyword evidence="3" id="KW-0378">Hydrolase</keyword>
<dbReference type="Gene3D" id="1.10.1400.10">
    <property type="match status" value="1"/>
</dbReference>
<dbReference type="Proteomes" id="UP001501747">
    <property type="component" value="Unassembled WGS sequence"/>
</dbReference>
<feature type="chain" id="PRO_5047319341" evidence="5">
    <location>
        <begin position="25"/>
        <end position="767"/>
    </location>
</feature>
<proteinExistence type="inferred from homology"/>
<comment type="similarity">
    <text evidence="1">Belongs to the peptidase S45 family.</text>
</comment>
<dbReference type="RefSeq" id="WP_344875033.1">
    <property type="nucleotide sequence ID" value="NZ_BAABAL010000009.1"/>
</dbReference>
<feature type="signal peptide" evidence="5">
    <location>
        <begin position="1"/>
        <end position="24"/>
    </location>
</feature>
<gene>
    <name evidence="6" type="ORF">GCM10022247_29910</name>
</gene>
<dbReference type="SUPFAM" id="SSF56235">
    <property type="entry name" value="N-terminal nucleophile aminohydrolases (Ntn hydrolases)"/>
    <property type="match status" value="1"/>
</dbReference>
<evidence type="ECO:0000256" key="4">
    <source>
        <dbReference type="ARBA" id="ARBA00023145"/>
    </source>
</evidence>
<dbReference type="EMBL" id="BAABAL010000009">
    <property type="protein sequence ID" value="GAA4006216.1"/>
    <property type="molecule type" value="Genomic_DNA"/>
</dbReference>
<dbReference type="InterPro" id="IPR029055">
    <property type="entry name" value="Ntn_hydrolases_N"/>
</dbReference>
<keyword evidence="4" id="KW-0865">Zymogen</keyword>
<evidence type="ECO:0000313" key="6">
    <source>
        <dbReference type="EMBL" id="GAA4006216.1"/>
    </source>
</evidence>
<comment type="caution">
    <text evidence="6">The sequence shown here is derived from an EMBL/GenBank/DDBJ whole genome shotgun (WGS) entry which is preliminary data.</text>
</comment>
<dbReference type="Pfam" id="PF01804">
    <property type="entry name" value="Penicil_amidase"/>
    <property type="match status" value="1"/>
</dbReference>
<dbReference type="InterPro" id="IPR043146">
    <property type="entry name" value="Penicillin_amidase_N_B-knob"/>
</dbReference>
<dbReference type="InterPro" id="IPR043147">
    <property type="entry name" value="Penicillin_amidase_A-knob"/>
</dbReference>
<protein>
    <submittedName>
        <fullName evidence="6">Penicillin acylase family protein</fullName>
    </submittedName>
</protein>
<organism evidence="6 7">
    <name type="scientific">Allokutzneria multivorans</name>
    <dbReference type="NCBI Taxonomy" id="1142134"/>
    <lineage>
        <taxon>Bacteria</taxon>
        <taxon>Bacillati</taxon>
        <taxon>Actinomycetota</taxon>
        <taxon>Actinomycetes</taxon>
        <taxon>Pseudonocardiales</taxon>
        <taxon>Pseudonocardiaceae</taxon>
        <taxon>Allokutzneria</taxon>
    </lineage>
</organism>
<dbReference type="Gene3D" id="3.60.20.10">
    <property type="entry name" value="Glutamine Phosphoribosylpyrophosphate, subunit 1, domain 1"/>
    <property type="match status" value="1"/>
</dbReference>
<dbReference type="Gene3D" id="2.30.120.10">
    <property type="match status" value="1"/>
</dbReference>
<dbReference type="InterPro" id="IPR023343">
    <property type="entry name" value="Penicillin_amidase_dom1"/>
</dbReference>
<evidence type="ECO:0000313" key="7">
    <source>
        <dbReference type="Proteomes" id="UP001501747"/>
    </source>
</evidence>
<evidence type="ECO:0000256" key="1">
    <source>
        <dbReference type="ARBA" id="ARBA00006586"/>
    </source>
</evidence>
<evidence type="ECO:0000256" key="2">
    <source>
        <dbReference type="ARBA" id="ARBA00022729"/>
    </source>
</evidence>
<keyword evidence="7" id="KW-1185">Reference proteome</keyword>
<sequence length="767" mass="82514">MLARRKLAAISVALGLVATSGAVAIADQPHGRGLSATIRYTEFGIPHIVANSYRDLGFGQGYAAATDNVCALADTMLTTSATRSRYLGGETAPKGILAQTPTNLASDLYYQGINDSGIVERLVAQQGKLGPAPEVRDAVSGYAAGVTQFLRENRITDPGCKGAAWLRPMSELDVYRHMYASGMAFGQGGAAAGIVSAAAPVSTEDADLGSNAIALGSAATVNGKGMSLANPHLPWHAPDLRLWQSHLTIPGKLNASGAGVVGLPLLWLGHTSTMAWGGTAADTTRTFTLFELKLVPGSPTKYLVDGKAEAMTRRDVTVTVAKPGGGAEKVTKPQWWTRYGPIIHKLGEQVLPWTVDTAFAFADANAQNIRMGNSTLRLMQARTSDEAMRGLKETQGLAWMNVFATDSRGDASYRQLHVVPNVTDARAAECNTELGKRSYADRGIAVFDGSRSNCGWGQDRDAVQPGTFGPDSLPALSRTDYVENSNDSYWLTNPRQPINGFSRIFGTANTSRSPRTRSALTAIEEQLAKAKFTKEALQDLMLANRSHLAELAVDDLVRLCRTMPADVKEACDALSTWDKRFDVESRGALLFDRFWAKLRTTVPSPAQWKVPFDAANPVATPNTLNTDEPGVAKALTHAVAELRAAKIPLNAPWGDHNYVVRNGERIPIGGAAGNLGVFNAVSGPWDPAKGYSEMQHGATYLHALSFNNSACPDSSTLMAYSQSMNPASPHYSDQTKLYSRKQWVTERFCEKDIMGSPGLRVVEVRQR</sequence>
<accession>A0ABP7S436</accession>
<keyword evidence="2 5" id="KW-0732">Signal</keyword>
<dbReference type="Gene3D" id="1.10.439.10">
    <property type="entry name" value="Penicillin Amidohydrolase, domain 1"/>
    <property type="match status" value="1"/>
</dbReference>
<evidence type="ECO:0000256" key="3">
    <source>
        <dbReference type="ARBA" id="ARBA00022801"/>
    </source>
</evidence>
<evidence type="ECO:0000256" key="5">
    <source>
        <dbReference type="SAM" id="SignalP"/>
    </source>
</evidence>
<dbReference type="PANTHER" id="PTHR34218">
    <property type="entry name" value="PEPTIDASE S45 PENICILLIN AMIDASE"/>
    <property type="match status" value="1"/>
</dbReference>
<dbReference type="InterPro" id="IPR002692">
    <property type="entry name" value="S45"/>
</dbReference>
<reference evidence="7" key="1">
    <citation type="journal article" date="2019" name="Int. J. Syst. Evol. Microbiol.">
        <title>The Global Catalogue of Microorganisms (GCM) 10K type strain sequencing project: providing services to taxonomists for standard genome sequencing and annotation.</title>
        <authorList>
            <consortium name="The Broad Institute Genomics Platform"/>
            <consortium name="The Broad Institute Genome Sequencing Center for Infectious Disease"/>
            <person name="Wu L."/>
            <person name="Ma J."/>
        </authorList>
    </citation>
    <scope>NUCLEOTIDE SEQUENCE [LARGE SCALE GENOMIC DNA]</scope>
    <source>
        <strain evidence="7">JCM 17342</strain>
    </source>
</reference>
<name>A0ABP7S436_9PSEU</name>